<dbReference type="KEGG" id="bfo:118415219"/>
<protein>
    <submittedName>
        <fullName evidence="3">Uncharacterized protein LOC118415219</fullName>
    </submittedName>
</protein>
<evidence type="ECO:0000313" key="3">
    <source>
        <dbReference type="RefSeq" id="XP_035675511.1"/>
    </source>
</evidence>
<sequence>MAKTKVNIQNNQASQLQLIGWQAVVCCVVLMSCGLSPGVGAACSPQKDFVPVPEAQYDRNYSSITTPGARPLGYDSGIIYYLGANQPNPCIRVTGTAGSGRRVEVMVQTVPATLDICVRDSTQTEIDNCASGTINLCQEASANTVNFEFYCKTGCEAGDINFWYRFTVSPEGEDPEEWCFDRTGTDFPNTLGNIIPPNHVNNPVTRPPPTSGLTRLLPAWRSLLIMLVVVFLLFSQ</sequence>
<dbReference type="PANTHER" id="PTHR39297">
    <property type="entry name" value="CUB DOMAIN-CONTAINING PROTEIN"/>
    <property type="match status" value="1"/>
</dbReference>
<evidence type="ECO:0000313" key="2">
    <source>
        <dbReference type="Proteomes" id="UP000001554"/>
    </source>
</evidence>
<dbReference type="PANTHER" id="PTHR39297:SF1">
    <property type="entry name" value="CUB DOMAIN-CONTAINING PROTEIN"/>
    <property type="match status" value="1"/>
</dbReference>
<dbReference type="AlphaFoldDB" id="A0A9J7MQM3"/>
<keyword evidence="1" id="KW-1133">Transmembrane helix</keyword>
<feature type="transmembrane region" description="Helical" evidence="1">
    <location>
        <begin position="216"/>
        <end position="234"/>
    </location>
</feature>
<dbReference type="PROSITE" id="PS51257">
    <property type="entry name" value="PROKAR_LIPOPROTEIN"/>
    <property type="match status" value="1"/>
</dbReference>
<gene>
    <name evidence="3" type="primary">LOC118415219</name>
</gene>
<dbReference type="Proteomes" id="UP000001554">
    <property type="component" value="Chromosome 5"/>
</dbReference>
<dbReference type="GeneID" id="118415219"/>
<keyword evidence="1" id="KW-0472">Membrane</keyword>
<dbReference type="RefSeq" id="XP_035675511.1">
    <property type="nucleotide sequence ID" value="XM_035819618.1"/>
</dbReference>
<organism evidence="2 3">
    <name type="scientific">Branchiostoma floridae</name>
    <name type="common">Florida lancelet</name>
    <name type="synonym">Amphioxus</name>
    <dbReference type="NCBI Taxonomy" id="7739"/>
    <lineage>
        <taxon>Eukaryota</taxon>
        <taxon>Metazoa</taxon>
        <taxon>Chordata</taxon>
        <taxon>Cephalochordata</taxon>
        <taxon>Leptocardii</taxon>
        <taxon>Amphioxiformes</taxon>
        <taxon>Branchiostomatidae</taxon>
        <taxon>Branchiostoma</taxon>
    </lineage>
</organism>
<dbReference type="OrthoDB" id="10054965at2759"/>
<dbReference type="OMA" id="AGDINFW"/>
<keyword evidence="1" id="KW-0812">Transmembrane</keyword>
<evidence type="ECO:0000256" key="1">
    <source>
        <dbReference type="SAM" id="Phobius"/>
    </source>
</evidence>
<proteinExistence type="predicted"/>
<reference evidence="2" key="1">
    <citation type="journal article" date="2020" name="Nat. Ecol. Evol.">
        <title>Deeply conserved synteny resolves early events in vertebrate evolution.</title>
        <authorList>
            <person name="Simakov O."/>
            <person name="Marletaz F."/>
            <person name="Yue J.X."/>
            <person name="O'Connell B."/>
            <person name="Jenkins J."/>
            <person name="Brandt A."/>
            <person name="Calef R."/>
            <person name="Tung C.H."/>
            <person name="Huang T.K."/>
            <person name="Schmutz J."/>
            <person name="Satoh N."/>
            <person name="Yu J.K."/>
            <person name="Putnam N.H."/>
            <person name="Green R.E."/>
            <person name="Rokhsar D.S."/>
        </authorList>
    </citation>
    <scope>NUCLEOTIDE SEQUENCE [LARGE SCALE GENOMIC DNA]</scope>
    <source>
        <strain evidence="2">S238N-H82</strain>
    </source>
</reference>
<name>A0A9J7MQM3_BRAFL</name>
<reference evidence="3" key="2">
    <citation type="submission" date="2025-08" db="UniProtKB">
        <authorList>
            <consortium name="RefSeq"/>
        </authorList>
    </citation>
    <scope>IDENTIFICATION</scope>
    <source>
        <strain evidence="3">S238N-H82</strain>
        <tissue evidence="3">Testes</tissue>
    </source>
</reference>
<accession>A0A9J7MQM3</accession>
<keyword evidence="2" id="KW-1185">Reference proteome</keyword>